<protein>
    <submittedName>
        <fullName evidence="2">Uncharacterized protein</fullName>
    </submittedName>
</protein>
<evidence type="ECO:0000256" key="1">
    <source>
        <dbReference type="SAM" id="Coils"/>
    </source>
</evidence>
<name>A0A6J5MQM1_9CAUD</name>
<reference evidence="2" key="1">
    <citation type="submission" date="2020-04" db="EMBL/GenBank/DDBJ databases">
        <authorList>
            <person name="Chiriac C."/>
            <person name="Salcher M."/>
            <person name="Ghai R."/>
            <person name="Kavagutti S V."/>
        </authorList>
    </citation>
    <scope>NUCLEOTIDE SEQUENCE</scope>
</reference>
<sequence>MAEVDIPALIAERDLLAANLRAWQDRFHAILGEMSPDSAGNMVISLLGQRDRLAQANAEQAQEIATLKAEIDDMQAFQVHVGELRAEVATLTDRIEWINSKRGLPDWCCEAHPDLPWPHIDAQGRDCLGPGMPAQNRQELVSRLQQQVATLTAKVSEMRRVCELIAMLAEELKRMK</sequence>
<accession>A0A6J5MQM1</accession>
<keyword evidence="1" id="KW-0175">Coiled coil</keyword>
<gene>
    <name evidence="2" type="ORF">UFOVP509_24</name>
</gene>
<feature type="coiled-coil region" evidence="1">
    <location>
        <begin position="134"/>
        <end position="161"/>
    </location>
</feature>
<evidence type="ECO:0000313" key="2">
    <source>
        <dbReference type="EMBL" id="CAB4147326.1"/>
    </source>
</evidence>
<organism evidence="2">
    <name type="scientific">uncultured Caudovirales phage</name>
    <dbReference type="NCBI Taxonomy" id="2100421"/>
    <lineage>
        <taxon>Viruses</taxon>
        <taxon>Duplodnaviria</taxon>
        <taxon>Heunggongvirae</taxon>
        <taxon>Uroviricota</taxon>
        <taxon>Caudoviricetes</taxon>
        <taxon>Peduoviridae</taxon>
        <taxon>Maltschvirus</taxon>
        <taxon>Maltschvirus maltsch</taxon>
    </lineage>
</organism>
<dbReference type="EMBL" id="LR796479">
    <property type="protein sequence ID" value="CAB4147326.1"/>
    <property type="molecule type" value="Genomic_DNA"/>
</dbReference>
<proteinExistence type="predicted"/>